<dbReference type="InterPro" id="IPR027417">
    <property type="entry name" value="P-loop_NTPase"/>
</dbReference>
<evidence type="ECO:0000259" key="5">
    <source>
        <dbReference type="PROSITE" id="PS51192"/>
    </source>
</evidence>
<organism evidence="7 8">
    <name type="scientific">Paracerasibacillus soli</name>
    <dbReference type="NCBI Taxonomy" id="480284"/>
    <lineage>
        <taxon>Bacteria</taxon>
        <taxon>Bacillati</taxon>
        <taxon>Bacillota</taxon>
        <taxon>Bacilli</taxon>
        <taxon>Bacillales</taxon>
        <taxon>Bacillaceae</taxon>
        <taxon>Paracerasibacillus</taxon>
    </lineage>
</organism>
<proteinExistence type="predicted"/>
<dbReference type="PANTHER" id="PTHR10799">
    <property type="entry name" value="SNF2/RAD54 HELICASE FAMILY"/>
    <property type="match status" value="1"/>
</dbReference>
<protein>
    <submittedName>
        <fullName evidence="7">SNF2-related protein</fullName>
    </submittedName>
</protein>
<accession>A0ABU5CQD3</accession>
<reference evidence="7 8" key="1">
    <citation type="submission" date="2023-10" db="EMBL/GenBank/DDBJ databases">
        <title>Virgibacillus soli CC-YMP-6 genome.</title>
        <authorList>
            <person name="Miliotis G."/>
            <person name="Sengupta P."/>
            <person name="Hameed A."/>
            <person name="Chuvochina M."/>
            <person name="Mcdonagh F."/>
            <person name="Simpson A.C."/>
            <person name="Singh N.K."/>
            <person name="Rekha P.D."/>
            <person name="Raman K."/>
            <person name="Hugenholtz P."/>
            <person name="Venkateswaran K."/>
        </authorList>
    </citation>
    <scope>NUCLEOTIDE SEQUENCE [LARGE SCALE GENOMIC DNA]</scope>
    <source>
        <strain evidence="7 8">CC-YMP-6</strain>
    </source>
</reference>
<dbReference type="Pfam" id="PF00176">
    <property type="entry name" value="SNF2-rel_dom"/>
    <property type="match status" value="1"/>
</dbReference>
<dbReference type="Proteomes" id="UP001275315">
    <property type="component" value="Unassembled WGS sequence"/>
</dbReference>
<dbReference type="InterPro" id="IPR057342">
    <property type="entry name" value="DEXDc_RapA"/>
</dbReference>
<comment type="caution">
    <text evidence="7">The sequence shown here is derived from an EMBL/GenBank/DDBJ whole genome shotgun (WGS) entry which is preliminary data.</text>
</comment>
<keyword evidence="3" id="KW-0347">Helicase</keyword>
<dbReference type="InterPro" id="IPR049730">
    <property type="entry name" value="SNF2/RAD54-like_C"/>
</dbReference>
<dbReference type="CDD" id="cd18011">
    <property type="entry name" value="DEXDc_RapA"/>
    <property type="match status" value="1"/>
</dbReference>
<dbReference type="InterPro" id="IPR038718">
    <property type="entry name" value="SNF2-like_sf"/>
</dbReference>
<evidence type="ECO:0000313" key="8">
    <source>
        <dbReference type="Proteomes" id="UP001275315"/>
    </source>
</evidence>
<dbReference type="SMART" id="SM00490">
    <property type="entry name" value="HELICc"/>
    <property type="match status" value="1"/>
</dbReference>
<keyword evidence="8" id="KW-1185">Reference proteome</keyword>
<evidence type="ECO:0000256" key="2">
    <source>
        <dbReference type="ARBA" id="ARBA00022801"/>
    </source>
</evidence>
<evidence type="ECO:0000313" key="7">
    <source>
        <dbReference type="EMBL" id="MDY0408425.1"/>
    </source>
</evidence>
<keyword evidence="2" id="KW-0378">Hydrolase</keyword>
<dbReference type="RefSeq" id="WP_320379159.1">
    <property type="nucleotide sequence ID" value="NZ_JAWDIQ010000001.1"/>
</dbReference>
<dbReference type="Pfam" id="PF00271">
    <property type="entry name" value="Helicase_C"/>
    <property type="match status" value="1"/>
</dbReference>
<evidence type="ECO:0000259" key="6">
    <source>
        <dbReference type="PROSITE" id="PS51194"/>
    </source>
</evidence>
<dbReference type="Gene3D" id="3.40.50.300">
    <property type="entry name" value="P-loop containing nucleotide triphosphate hydrolases"/>
    <property type="match status" value="1"/>
</dbReference>
<feature type="domain" description="Helicase C-terminal" evidence="6">
    <location>
        <begin position="355"/>
        <end position="505"/>
    </location>
</feature>
<keyword evidence="1" id="KW-0547">Nucleotide-binding</keyword>
<dbReference type="CDD" id="cd18793">
    <property type="entry name" value="SF2_C_SNF"/>
    <property type="match status" value="1"/>
</dbReference>
<dbReference type="SUPFAM" id="SSF52540">
    <property type="entry name" value="P-loop containing nucleoside triphosphate hydrolases"/>
    <property type="match status" value="2"/>
</dbReference>
<evidence type="ECO:0000256" key="1">
    <source>
        <dbReference type="ARBA" id="ARBA00022741"/>
    </source>
</evidence>
<feature type="domain" description="Helicase ATP-binding" evidence="5">
    <location>
        <begin position="71"/>
        <end position="225"/>
    </location>
</feature>
<evidence type="ECO:0000256" key="3">
    <source>
        <dbReference type="ARBA" id="ARBA00022806"/>
    </source>
</evidence>
<dbReference type="InterPro" id="IPR000330">
    <property type="entry name" value="SNF2_N"/>
</dbReference>
<dbReference type="EMBL" id="JAWDIQ010000001">
    <property type="protein sequence ID" value="MDY0408425.1"/>
    <property type="molecule type" value="Genomic_DNA"/>
</dbReference>
<dbReference type="InterPro" id="IPR014001">
    <property type="entry name" value="Helicase_ATP-bd"/>
</dbReference>
<dbReference type="Gene3D" id="3.40.50.10810">
    <property type="entry name" value="Tandem AAA-ATPase domain"/>
    <property type="match status" value="1"/>
</dbReference>
<dbReference type="SMART" id="SM00487">
    <property type="entry name" value="DEXDc"/>
    <property type="match status" value="1"/>
</dbReference>
<evidence type="ECO:0000256" key="4">
    <source>
        <dbReference type="ARBA" id="ARBA00022840"/>
    </source>
</evidence>
<dbReference type="PROSITE" id="PS51192">
    <property type="entry name" value="HELICASE_ATP_BIND_1"/>
    <property type="match status" value="1"/>
</dbReference>
<keyword evidence="4" id="KW-0067">ATP-binding</keyword>
<dbReference type="InterPro" id="IPR001650">
    <property type="entry name" value="Helicase_C-like"/>
</dbReference>
<gene>
    <name evidence="7" type="ORF">RWD45_07465</name>
</gene>
<name>A0ABU5CQD3_9BACI</name>
<dbReference type="PROSITE" id="PS51194">
    <property type="entry name" value="HELICASE_CTER"/>
    <property type="match status" value="1"/>
</dbReference>
<sequence length="554" mass="64263">MKNMKVLYDNKFMTGLEEAMKQDGPFSSWELFSMAYEAELTTMTSDFKGFLSLKYLPHMEFLSHQINAAQQVIENMNGRAILADEVGLGKTIEAGLILKEYMVRGVVKKALLLVPASLVNQWVQELNEKFHIPAIAHRKNYSWEQHNILVTSLDTAKKSPHQEQILEIDYDLVLVDEAHKIKNHKTKNYELVRALKKKYCLLLTATPVQNELIEIFNLVSILKPGHLGSYEAFVKRFGKDRSKLKENEYLKKLVKKVMVRHTRENTNMNPTKRHIETVWVTFSKEEKSFYEQLDTAIGSIATFAKLTLLREICSSREACYLSMSKMAEKNPELKDSFHPFIKQIEQLPAHAKAEQVVRLINQFPNEKVIIFTEYRASQLYLQWYLQQNGISSVPYRGGFNRGKKDWMRQLFENQVQVLIATEAGGEGINLQFCNRMINYDLPWNPMRLEQRIGRIHRFGQEKDVHIYNFAIKDTIEEHIMKLLYEKLGLFEQVIGRLDSILEVLNITDMEQEIEAIMKSSASTGEIKIKLDNLSSVIHHTAEFEQKVGEQYGNF</sequence>